<dbReference type="SMART" id="SM00589">
    <property type="entry name" value="PRY"/>
    <property type="match status" value="1"/>
</dbReference>
<sequence length="398" mass="45013">MLLGFLGDGAGIERPVPVSVLPTVKVKINQAATLQCEQRCSGEATWSLSNNQSNVLAQCDQTSCWSAEGFKVSHDQYLKGDLTLTITAADYSKRNMYTCHCDGSYINDVRLIIETFISPVEMKPGEDLQLDLHVSDQVEVIYKGENSAHSHVQICRVDGGSLHCTDEYTPRTSLTNTLLTLRGVKSTDEGVYTVRDTEINENLHIYSVSVEEEESGDKKQTQKKEKGDVVEIFSALIGCIERRQAELLKVMEEKQKAEERQAKEFIKELEQEITELKRRNTELEQLSHTEDHLHLLQIYPSLCSSPHTQDWTHVTINTHLSVETLRSALSQLQESLRDEMEKLDQTELKRIQQYAVDVTLDPDTAHPELFLSDHGKQVRHGDTAQNLHDSPERLGLEN</sequence>
<dbReference type="SUPFAM" id="SSF49899">
    <property type="entry name" value="Concanavalin A-like lectins/glucanases"/>
    <property type="match status" value="1"/>
</dbReference>
<dbReference type="PRINTS" id="PR01407">
    <property type="entry name" value="BUTYPHLNCDUF"/>
</dbReference>
<keyword evidence="4" id="KW-0175">Coiled coil</keyword>
<dbReference type="InterPro" id="IPR036179">
    <property type="entry name" value="Ig-like_dom_sf"/>
</dbReference>
<evidence type="ECO:0000313" key="7">
    <source>
        <dbReference type="EMBL" id="KAG7330695.1"/>
    </source>
</evidence>
<keyword evidence="3" id="KW-0862">Zinc</keyword>
<dbReference type="InterPro" id="IPR043136">
    <property type="entry name" value="B30.2/SPRY_sf"/>
</dbReference>
<evidence type="ECO:0000313" key="8">
    <source>
        <dbReference type="Proteomes" id="UP000824219"/>
    </source>
</evidence>
<dbReference type="InterPro" id="IPR006574">
    <property type="entry name" value="PRY"/>
</dbReference>
<dbReference type="InterPro" id="IPR003599">
    <property type="entry name" value="Ig_sub"/>
</dbReference>
<dbReference type="SMART" id="SM00409">
    <property type="entry name" value="IG"/>
    <property type="match status" value="2"/>
</dbReference>
<dbReference type="AlphaFoldDB" id="A0A9D3SPF5"/>
<dbReference type="InterPro" id="IPR013320">
    <property type="entry name" value="ConA-like_dom_sf"/>
</dbReference>
<evidence type="ECO:0000256" key="2">
    <source>
        <dbReference type="ARBA" id="ARBA00022771"/>
    </source>
</evidence>
<organism evidence="7 8">
    <name type="scientific">Hemibagrus wyckioides</name>
    <dbReference type="NCBI Taxonomy" id="337641"/>
    <lineage>
        <taxon>Eukaryota</taxon>
        <taxon>Metazoa</taxon>
        <taxon>Chordata</taxon>
        <taxon>Craniata</taxon>
        <taxon>Vertebrata</taxon>
        <taxon>Euteleostomi</taxon>
        <taxon>Actinopterygii</taxon>
        <taxon>Neopterygii</taxon>
        <taxon>Teleostei</taxon>
        <taxon>Ostariophysi</taxon>
        <taxon>Siluriformes</taxon>
        <taxon>Bagridae</taxon>
        <taxon>Hemibagrus</taxon>
    </lineage>
</organism>
<dbReference type="Pfam" id="PF13765">
    <property type="entry name" value="PRY"/>
    <property type="match status" value="1"/>
</dbReference>
<dbReference type="GO" id="GO:0008270">
    <property type="term" value="F:zinc ion binding"/>
    <property type="evidence" value="ECO:0007669"/>
    <property type="project" value="UniProtKB-KW"/>
</dbReference>
<reference evidence="7 8" key="1">
    <citation type="submission" date="2021-06" db="EMBL/GenBank/DDBJ databases">
        <title>Chromosome-level genome assembly of the red-tail catfish (Hemibagrus wyckioides).</title>
        <authorList>
            <person name="Shao F."/>
        </authorList>
    </citation>
    <scope>NUCLEOTIDE SEQUENCE [LARGE SCALE GENOMIC DNA]</scope>
    <source>
        <strain evidence="7">EC202008001</strain>
        <tissue evidence="7">Blood</tissue>
    </source>
</reference>
<dbReference type="Pfam" id="PF25600">
    <property type="entry name" value="TRIM_CC"/>
    <property type="match status" value="1"/>
</dbReference>
<evidence type="ECO:0000259" key="5">
    <source>
        <dbReference type="SMART" id="SM00409"/>
    </source>
</evidence>
<accession>A0A9D3SPF5</accession>
<dbReference type="InterPro" id="IPR003879">
    <property type="entry name" value="Butyrophylin_SPRY"/>
</dbReference>
<evidence type="ECO:0008006" key="9">
    <source>
        <dbReference type="Google" id="ProtNLM"/>
    </source>
</evidence>
<proteinExistence type="predicted"/>
<evidence type="ECO:0000256" key="1">
    <source>
        <dbReference type="ARBA" id="ARBA00022723"/>
    </source>
</evidence>
<protein>
    <recommendedName>
        <fullName evidence="9">Ig-like domain-containing protein</fullName>
    </recommendedName>
</protein>
<dbReference type="InterPro" id="IPR051051">
    <property type="entry name" value="E3_ubiq-ligase_TRIM/RNF"/>
</dbReference>
<evidence type="ECO:0000256" key="3">
    <source>
        <dbReference type="ARBA" id="ARBA00022833"/>
    </source>
</evidence>
<dbReference type="Gene3D" id="2.60.120.920">
    <property type="match status" value="1"/>
</dbReference>
<dbReference type="InterPro" id="IPR058030">
    <property type="entry name" value="TRIM8/14/16/25/29/45/65_CC"/>
</dbReference>
<feature type="domain" description="Immunoglobulin" evidence="5">
    <location>
        <begin position="21"/>
        <end position="114"/>
    </location>
</feature>
<comment type="caution">
    <text evidence="7">The sequence shown here is derived from an EMBL/GenBank/DDBJ whole genome shotgun (WGS) entry which is preliminary data.</text>
</comment>
<dbReference type="Gene3D" id="2.60.40.10">
    <property type="entry name" value="Immunoglobulins"/>
    <property type="match status" value="2"/>
</dbReference>
<feature type="domain" description="SPRY-associated" evidence="6">
    <location>
        <begin position="355"/>
        <end position="397"/>
    </location>
</feature>
<feature type="domain" description="Immunoglobulin" evidence="5">
    <location>
        <begin position="117"/>
        <end position="211"/>
    </location>
</feature>
<keyword evidence="2" id="KW-0863">Zinc-finger</keyword>
<dbReference type="PANTHER" id="PTHR25465:SF32">
    <property type="entry name" value="BLOODTHIRSTY-RELATED GENE FAMILY, MEMBER 16 ISOFORM X1-RELATED"/>
    <property type="match status" value="1"/>
</dbReference>
<dbReference type="EMBL" id="JAHKSW010000007">
    <property type="protein sequence ID" value="KAG7330695.1"/>
    <property type="molecule type" value="Genomic_DNA"/>
</dbReference>
<dbReference type="SUPFAM" id="SSF48726">
    <property type="entry name" value="Immunoglobulin"/>
    <property type="match status" value="2"/>
</dbReference>
<dbReference type="OrthoDB" id="8955201at2759"/>
<keyword evidence="8" id="KW-1185">Reference proteome</keyword>
<feature type="coiled-coil region" evidence="4">
    <location>
        <begin position="322"/>
        <end position="349"/>
    </location>
</feature>
<name>A0A9D3SPF5_9TELE</name>
<gene>
    <name evidence="7" type="ORF">KOW79_006917</name>
</gene>
<dbReference type="PANTHER" id="PTHR25465">
    <property type="entry name" value="B-BOX DOMAIN CONTAINING"/>
    <property type="match status" value="1"/>
</dbReference>
<dbReference type="Proteomes" id="UP000824219">
    <property type="component" value="Linkage Group LG07"/>
</dbReference>
<dbReference type="InterPro" id="IPR013783">
    <property type="entry name" value="Ig-like_fold"/>
</dbReference>
<keyword evidence="1" id="KW-0479">Metal-binding</keyword>
<feature type="coiled-coil region" evidence="4">
    <location>
        <begin position="240"/>
        <end position="289"/>
    </location>
</feature>
<evidence type="ECO:0000259" key="6">
    <source>
        <dbReference type="SMART" id="SM00589"/>
    </source>
</evidence>
<evidence type="ECO:0000256" key="4">
    <source>
        <dbReference type="SAM" id="Coils"/>
    </source>
</evidence>